<dbReference type="RefSeq" id="WP_139606383.1">
    <property type="nucleotide sequence ID" value="NZ_VDCQ01000065.1"/>
</dbReference>
<evidence type="ECO:0000259" key="12">
    <source>
        <dbReference type="Pfam" id="PF01259"/>
    </source>
</evidence>
<dbReference type="GO" id="GO:0004639">
    <property type="term" value="F:phosphoribosylaminoimidazolesuccinocarboxamide synthase activity"/>
    <property type="evidence" value="ECO:0007669"/>
    <property type="project" value="UniProtKB-UniRule"/>
</dbReference>
<dbReference type="Gene3D" id="3.30.200.20">
    <property type="entry name" value="Phosphorylase Kinase, domain 1"/>
    <property type="match status" value="1"/>
</dbReference>
<evidence type="ECO:0000256" key="6">
    <source>
        <dbReference type="ARBA" id="ARBA00022741"/>
    </source>
</evidence>
<feature type="domain" description="SAICAR synthetase/ADE2 N-terminal" evidence="12">
    <location>
        <begin position="30"/>
        <end position="272"/>
    </location>
</feature>
<proteinExistence type="inferred from homology"/>
<evidence type="ECO:0000256" key="8">
    <source>
        <dbReference type="ARBA" id="ARBA00022840"/>
    </source>
</evidence>
<evidence type="ECO:0000256" key="7">
    <source>
        <dbReference type="ARBA" id="ARBA00022755"/>
    </source>
</evidence>
<accession>A0A5C4SZA5</accession>
<dbReference type="GO" id="GO:0005524">
    <property type="term" value="F:ATP binding"/>
    <property type="evidence" value="ECO:0007669"/>
    <property type="project" value="UniProtKB-KW"/>
</dbReference>
<dbReference type="Pfam" id="PF01259">
    <property type="entry name" value="SAICAR_synt"/>
    <property type="match status" value="1"/>
</dbReference>
<reference evidence="13 14" key="1">
    <citation type="submission" date="2019-05" db="EMBL/GenBank/DDBJ databases">
        <title>We sequenced the genome of Paenibacillus hemerocallicola KCTC 33185 for further insight into its adaptation and study the phylogeny of Paenibacillus.</title>
        <authorList>
            <person name="Narsing Rao M.P."/>
        </authorList>
    </citation>
    <scope>NUCLEOTIDE SEQUENCE [LARGE SCALE GENOMIC DNA]</scope>
    <source>
        <strain evidence="13 14">KCTC 33185</strain>
    </source>
</reference>
<evidence type="ECO:0000256" key="1">
    <source>
        <dbReference type="ARBA" id="ARBA00004672"/>
    </source>
</evidence>
<keyword evidence="6 11" id="KW-0547">Nucleotide-binding</keyword>
<organism evidence="13 14">
    <name type="scientific">Paenibacillus hemerocallicola</name>
    <dbReference type="NCBI Taxonomy" id="1172614"/>
    <lineage>
        <taxon>Bacteria</taxon>
        <taxon>Bacillati</taxon>
        <taxon>Bacillota</taxon>
        <taxon>Bacilli</taxon>
        <taxon>Bacillales</taxon>
        <taxon>Paenibacillaceae</taxon>
        <taxon>Paenibacillus</taxon>
    </lineage>
</organism>
<keyword evidence="14" id="KW-1185">Reference proteome</keyword>
<sequence>MISKDTIQKNLMNCLDDTSFLNVPGFRRDKVRDTYDLGDSLILITTDRQSAFDRILANIPFKGQVLNQLSAFWFENTSDIVSNHVIKIPDPNVTIGKKCKVFPVEFVMRAYLTGSTDTSAWVQYSQGIRDICGNILPDGMKRNQKFEKPILTPAKKSAAHDESISAAEIVDQGLIDKETWGYLQKIVFSLFARGTEIAARNGLILVDTKYEFGIDDKGEILLIDEIHTPDSSRYWIKETFESRLAEGKEPENIDKEFLRLWFREHCDPYKDKILPVAPDDLVIELSHRYIRLFEMITGKEFAVDGTHPVKERLKKNLNAYLI</sequence>
<keyword evidence="7 11" id="KW-0658">Purine biosynthesis</keyword>
<dbReference type="EMBL" id="VDCQ01000065">
    <property type="protein sequence ID" value="TNJ62112.1"/>
    <property type="molecule type" value="Genomic_DNA"/>
</dbReference>
<evidence type="ECO:0000313" key="13">
    <source>
        <dbReference type="EMBL" id="TNJ62112.1"/>
    </source>
</evidence>
<comment type="pathway">
    <text evidence="1 11">Purine metabolism; IMP biosynthesis via de novo pathway; 5-amino-1-(5-phospho-D-ribosyl)imidazole-4-carboxamide from 5-amino-1-(5-phospho-D-ribosyl)imidazole-4-carboxylate: step 1/2.</text>
</comment>
<dbReference type="OrthoDB" id="9801549at2"/>
<evidence type="ECO:0000256" key="3">
    <source>
        <dbReference type="ARBA" id="ARBA00012217"/>
    </source>
</evidence>
<dbReference type="PANTHER" id="PTHR43700:SF1">
    <property type="entry name" value="PHOSPHORIBOSYLAMINOIMIDAZOLE-SUCCINOCARBOXAMIDE SYNTHASE"/>
    <property type="match status" value="1"/>
</dbReference>
<dbReference type="Proteomes" id="UP000307943">
    <property type="component" value="Unassembled WGS sequence"/>
</dbReference>
<name>A0A5C4SZA5_9BACL</name>
<dbReference type="CDD" id="cd01414">
    <property type="entry name" value="SAICAR_synt_Sc"/>
    <property type="match status" value="1"/>
</dbReference>
<evidence type="ECO:0000256" key="10">
    <source>
        <dbReference type="ARBA" id="ARBA00048475"/>
    </source>
</evidence>
<dbReference type="InterPro" id="IPR018236">
    <property type="entry name" value="SAICAR_synthetase_CS"/>
</dbReference>
<dbReference type="UniPathway" id="UPA00074">
    <property type="reaction ID" value="UER00131"/>
</dbReference>
<gene>
    <name evidence="11" type="primary">purC</name>
    <name evidence="13" type="ORF">FE784_32310</name>
</gene>
<dbReference type="SUPFAM" id="SSF56104">
    <property type="entry name" value="SAICAR synthase-like"/>
    <property type="match status" value="1"/>
</dbReference>
<keyword evidence="5 11" id="KW-0436">Ligase</keyword>
<dbReference type="EC" id="6.3.2.6" evidence="3 11"/>
<comment type="catalytic activity">
    <reaction evidence="10 11">
        <text>5-amino-1-(5-phospho-D-ribosyl)imidazole-4-carboxylate + L-aspartate + ATP = (2S)-2-[5-amino-1-(5-phospho-beta-D-ribosyl)imidazole-4-carboxamido]succinate + ADP + phosphate + 2 H(+)</text>
        <dbReference type="Rhea" id="RHEA:22628"/>
        <dbReference type="ChEBI" id="CHEBI:15378"/>
        <dbReference type="ChEBI" id="CHEBI:29991"/>
        <dbReference type="ChEBI" id="CHEBI:30616"/>
        <dbReference type="ChEBI" id="CHEBI:43474"/>
        <dbReference type="ChEBI" id="CHEBI:58443"/>
        <dbReference type="ChEBI" id="CHEBI:77657"/>
        <dbReference type="ChEBI" id="CHEBI:456216"/>
        <dbReference type="EC" id="6.3.2.6"/>
    </reaction>
</comment>
<dbReference type="NCBIfam" id="NF009251">
    <property type="entry name" value="PRK12607.1"/>
    <property type="match status" value="1"/>
</dbReference>
<comment type="similarity">
    <text evidence="2 11">Belongs to the SAICAR synthetase family.</text>
</comment>
<dbReference type="GO" id="GO:0005737">
    <property type="term" value="C:cytoplasm"/>
    <property type="evidence" value="ECO:0007669"/>
    <property type="project" value="TreeGrafter"/>
</dbReference>
<dbReference type="FunFam" id="3.30.200.20:FF:000199">
    <property type="entry name" value="Phosphoribosylaminoimidazole-succinocarboxamide synthase"/>
    <property type="match status" value="1"/>
</dbReference>
<dbReference type="PANTHER" id="PTHR43700">
    <property type="entry name" value="PHOSPHORIBOSYLAMINOIMIDAZOLE-SUCCINOCARBOXAMIDE SYNTHASE"/>
    <property type="match status" value="1"/>
</dbReference>
<protein>
    <recommendedName>
        <fullName evidence="4 11">Phosphoribosylaminoimidazole-succinocarboxamide synthase</fullName>
        <ecNumber evidence="3 11">6.3.2.6</ecNumber>
    </recommendedName>
    <alternativeName>
        <fullName evidence="9 11">SAICAR synthetase</fullName>
    </alternativeName>
</protein>
<keyword evidence="8 11" id="KW-0067">ATP-binding</keyword>
<evidence type="ECO:0000256" key="4">
    <source>
        <dbReference type="ARBA" id="ARBA00016460"/>
    </source>
</evidence>
<evidence type="ECO:0000313" key="14">
    <source>
        <dbReference type="Proteomes" id="UP000307943"/>
    </source>
</evidence>
<dbReference type="AlphaFoldDB" id="A0A5C4SZA5"/>
<comment type="caution">
    <text evidence="13">The sequence shown here is derived from an EMBL/GenBank/DDBJ whole genome shotgun (WGS) entry which is preliminary data.</text>
</comment>
<dbReference type="PROSITE" id="PS01058">
    <property type="entry name" value="SAICAR_SYNTHETASE_2"/>
    <property type="match status" value="1"/>
</dbReference>
<dbReference type="GO" id="GO:0006189">
    <property type="term" value="P:'de novo' IMP biosynthetic process"/>
    <property type="evidence" value="ECO:0007669"/>
    <property type="project" value="UniProtKB-UniRule"/>
</dbReference>
<dbReference type="HAMAP" id="MF_00137">
    <property type="entry name" value="SAICAR_synth"/>
    <property type="match status" value="1"/>
</dbReference>
<dbReference type="Gene3D" id="3.30.470.20">
    <property type="entry name" value="ATP-grasp fold, B domain"/>
    <property type="match status" value="1"/>
</dbReference>
<dbReference type="InterPro" id="IPR028923">
    <property type="entry name" value="SAICAR_synt/ADE2_N"/>
</dbReference>
<evidence type="ECO:0000256" key="2">
    <source>
        <dbReference type="ARBA" id="ARBA00010190"/>
    </source>
</evidence>
<evidence type="ECO:0000256" key="9">
    <source>
        <dbReference type="ARBA" id="ARBA00030409"/>
    </source>
</evidence>
<evidence type="ECO:0000256" key="5">
    <source>
        <dbReference type="ARBA" id="ARBA00022598"/>
    </source>
</evidence>
<evidence type="ECO:0000256" key="11">
    <source>
        <dbReference type="HAMAP-Rule" id="MF_00137"/>
    </source>
</evidence>